<organism evidence="2 3">
    <name type="scientific">Vibrio nereis</name>
    <dbReference type="NCBI Taxonomy" id="693"/>
    <lineage>
        <taxon>Bacteria</taxon>
        <taxon>Pseudomonadati</taxon>
        <taxon>Pseudomonadota</taxon>
        <taxon>Gammaproteobacteria</taxon>
        <taxon>Vibrionales</taxon>
        <taxon>Vibrionaceae</taxon>
        <taxon>Vibrio</taxon>
    </lineage>
</organism>
<feature type="transmembrane region" description="Helical" evidence="1">
    <location>
        <begin position="15"/>
        <end position="48"/>
    </location>
</feature>
<comment type="caution">
    <text evidence="2">The sequence shown here is derived from an EMBL/GenBank/DDBJ whole genome shotgun (WGS) entry which is preliminary data.</text>
</comment>
<dbReference type="EMBL" id="LHPJ01000032">
    <property type="protein sequence ID" value="KOO01884.1"/>
    <property type="molecule type" value="Genomic_DNA"/>
</dbReference>
<gene>
    <name evidence="2" type="ORF">AKJ17_18175</name>
</gene>
<reference evidence="3" key="1">
    <citation type="submission" date="2015-08" db="EMBL/GenBank/DDBJ databases">
        <title>Vibrio galatheae sp. nov., a novel member of the Vibrionaceae family isolated from the Solomon Islands.</title>
        <authorList>
            <person name="Giubergia S."/>
            <person name="Machado H."/>
            <person name="Mateiu R.V."/>
            <person name="Gram L."/>
        </authorList>
    </citation>
    <scope>NUCLEOTIDE SEQUENCE [LARGE SCALE GENOMIC DNA]</scope>
    <source>
        <strain evidence="3">DSM 19584</strain>
    </source>
</reference>
<sequence>MFLREKEKALNKGAILIGTIGIICISIASGSLFVALGLSSIAAISLLLQQKFPDKSGLYSIEVLGGRITLKLGNSTLWHLNVCDVESSDISYSRDGTVLKEITLKTANDSYVLPKLECFETSEVSLLVSFVQTLKERA</sequence>
<dbReference type="RefSeq" id="WP_053397210.1">
    <property type="nucleotide sequence ID" value="NZ_LHPJ01000032.1"/>
</dbReference>
<protein>
    <submittedName>
        <fullName evidence="2">Uncharacterized protein</fullName>
    </submittedName>
</protein>
<keyword evidence="1" id="KW-0812">Transmembrane</keyword>
<evidence type="ECO:0000256" key="1">
    <source>
        <dbReference type="SAM" id="Phobius"/>
    </source>
</evidence>
<accession>A0A0M0HIH1</accession>
<keyword evidence="1" id="KW-1133">Transmembrane helix</keyword>
<dbReference type="OrthoDB" id="9971232at2"/>
<proteinExistence type="predicted"/>
<dbReference type="AlphaFoldDB" id="A0A0M0HIH1"/>
<dbReference type="Proteomes" id="UP000037515">
    <property type="component" value="Unassembled WGS sequence"/>
</dbReference>
<keyword evidence="3" id="KW-1185">Reference proteome</keyword>
<evidence type="ECO:0000313" key="3">
    <source>
        <dbReference type="Proteomes" id="UP000037515"/>
    </source>
</evidence>
<evidence type="ECO:0000313" key="2">
    <source>
        <dbReference type="EMBL" id="KOO01884.1"/>
    </source>
</evidence>
<name>A0A0M0HIH1_VIBNE</name>
<dbReference type="PATRIC" id="fig|693.5.peg.3688"/>
<keyword evidence="1" id="KW-0472">Membrane</keyword>